<dbReference type="AlphaFoldDB" id="A0A812IR03"/>
<protein>
    <submittedName>
        <fullName evidence="2">PpsC protein</fullName>
    </submittedName>
</protein>
<reference evidence="2" key="1">
    <citation type="submission" date="2021-02" db="EMBL/GenBank/DDBJ databases">
        <authorList>
            <person name="Dougan E. K."/>
            <person name="Rhodes N."/>
            <person name="Thang M."/>
            <person name="Chan C."/>
        </authorList>
    </citation>
    <scope>NUCLEOTIDE SEQUENCE</scope>
</reference>
<organism evidence="2 3">
    <name type="scientific">Symbiodinium pilosum</name>
    <name type="common">Dinoflagellate</name>
    <dbReference type="NCBI Taxonomy" id="2952"/>
    <lineage>
        <taxon>Eukaryota</taxon>
        <taxon>Sar</taxon>
        <taxon>Alveolata</taxon>
        <taxon>Dinophyceae</taxon>
        <taxon>Suessiales</taxon>
        <taxon>Symbiodiniaceae</taxon>
        <taxon>Symbiodinium</taxon>
    </lineage>
</organism>
<dbReference type="EMBL" id="CAJNIZ010000681">
    <property type="protein sequence ID" value="CAE7172595.1"/>
    <property type="molecule type" value="Genomic_DNA"/>
</dbReference>
<name>A0A812IR03_SYMPI</name>
<keyword evidence="3" id="KW-1185">Reference proteome</keyword>
<dbReference type="Proteomes" id="UP000649617">
    <property type="component" value="Unassembled WGS sequence"/>
</dbReference>
<sequence>MTCAEEEQLNRITPDEGNLSEEDKNKETNLNDEINCIKEAGTDDIKCMKCKEPKDDEASTVESERVYEEVTETSLWLDVKPGLDKTDPQKNAVLEQVTALGDDVFGDDPLVGCSKRGGWRMHVAVGQAAEKTVLLGFIVWRIKPERNMLI</sequence>
<proteinExistence type="predicted"/>
<evidence type="ECO:0000313" key="3">
    <source>
        <dbReference type="Proteomes" id="UP000649617"/>
    </source>
</evidence>
<comment type="caution">
    <text evidence="2">The sequence shown here is derived from an EMBL/GenBank/DDBJ whole genome shotgun (WGS) entry which is preliminary data.</text>
</comment>
<evidence type="ECO:0000313" key="2">
    <source>
        <dbReference type="EMBL" id="CAE7172595.1"/>
    </source>
</evidence>
<feature type="region of interest" description="Disordered" evidence="1">
    <location>
        <begin position="1"/>
        <end position="30"/>
    </location>
</feature>
<gene>
    <name evidence="2" type="primary">ppsC</name>
    <name evidence="2" type="ORF">SPIL2461_LOCUS784</name>
</gene>
<feature type="non-terminal residue" evidence="2">
    <location>
        <position position="150"/>
    </location>
</feature>
<accession>A0A812IR03</accession>
<evidence type="ECO:0000256" key="1">
    <source>
        <dbReference type="SAM" id="MobiDB-lite"/>
    </source>
</evidence>
<dbReference type="OrthoDB" id="7305308at2759"/>